<dbReference type="OrthoDB" id="3266786at2"/>
<evidence type="ECO:0000256" key="1">
    <source>
        <dbReference type="ARBA" id="ARBA00011073"/>
    </source>
</evidence>
<proteinExistence type="inferred from homology"/>
<dbReference type="SUPFAM" id="SSF52743">
    <property type="entry name" value="Subtilisin-like"/>
    <property type="match status" value="1"/>
</dbReference>
<keyword evidence="3 5" id="KW-0378">Hydrolase</keyword>
<evidence type="ECO:0000313" key="10">
    <source>
        <dbReference type="Proteomes" id="UP000095214"/>
    </source>
</evidence>
<dbReference type="InterPro" id="IPR000209">
    <property type="entry name" value="Peptidase_S8/S53_dom"/>
</dbReference>
<gene>
    <name evidence="9" type="ORF">BH719_00850</name>
</gene>
<feature type="chain" id="PRO_5039187027" evidence="7">
    <location>
        <begin position="30"/>
        <end position="387"/>
    </location>
</feature>
<keyword evidence="4 5" id="KW-0720">Serine protease</keyword>
<dbReference type="InterPro" id="IPR015500">
    <property type="entry name" value="Peptidase_S8_subtilisin-rel"/>
</dbReference>
<dbReference type="EMBL" id="CP017298">
    <property type="protein sequence ID" value="AOS46614.1"/>
    <property type="molecule type" value="Genomic_DNA"/>
</dbReference>
<dbReference type="InterPro" id="IPR050131">
    <property type="entry name" value="Peptidase_S8_subtilisin-like"/>
</dbReference>
<feature type="active site" description="Charge relay system" evidence="5">
    <location>
        <position position="68"/>
    </location>
</feature>
<feature type="active site" description="Charge relay system" evidence="5">
    <location>
        <position position="262"/>
    </location>
</feature>
<evidence type="ECO:0000313" key="9">
    <source>
        <dbReference type="EMBL" id="AOS46614.1"/>
    </source>
</evidence>
<evidence type="ECO:0000256" key="5">
    <source>
        <dbReference type="PROSITE-ProRule" id="PRU01240"/>
    </source>
</evidence>
<dbReference type="PANTHER" id="PTHR43806:SF11">
    <property type="entry name" value="CEREVISIN-RELATED"/>
    <property type="match status" value="1"/>
</dbReference>
<protein>
    <submittedName>
        <fullName evidence="9">Peptidase S8</fullName>
    </submittedName>
</protein>
<keyword evidence="7" id="KW-0732">Signal</keyword>
<dbReference type="STRING" id="178339.BH719_00850"/>
<dbReference type="KEGG" id="phon:BH719_00850"/>
<dbReference type="PRINTS" id="PR00723">
    <property type="entry name" value="SUBTILISIN"/>
</dbReference>
<dbReference type="Pfam" id="PF00082">
    <property type="entry name" value="Peptidase_S8"/>
    <property type="match status" value="1"/>
</dbReference>
<dbReference type="InterPro" id="IPR023828">
    <property type="entry name" value="Peptidase_S8_Ser-AS"/>
</dbReference>
<dbReference type="GO" id="GO:0004252">
    <property type="term" value="F:serine-type endopeptidase activity"/>
    <property type="evidence" value="ECO:0007669"/>
    <property type="project" value="UniProtKB-UniRule"/>
</dbReference>
<name>A0A1D8B0I6_9ACTO</name>
<dbReference type="InterPro" id="IPR036852">
    <property type="entry name" value="Peptidase_S8/S53_dom_sf"/>
</dbReference>
<accession>A0A1D8B0I6</accession>
<evidence type="ECO:0000256" key="4">
    <source>
        <dbReference type="ARBA" id="ARBA00022825"/>
    </source>
</evidence>
<feature type="region of interest" description="Disordered" evidence="6">
    <location>
        <begin position="367"/>
        <end position="387"/>
    </location>
</feature>
<dbReference type="CDD" id="cd00306">
    <property type="entry name" value="Peptidases_S8_S53"/>
    <property type="match status" value="1"/>
</dbReference>
<comment type="similarity">
    <text evidence="1 5">Belongs to the peptidase S8 family.</text>
</comment>
<dbReference type="PROSITE" id="PS00138">
    <property type="entry name" value="SUBTILASE_SER"/>
    <property type="match status" value="1"/>
</dbReference>
<organism evidence="9 10">
    <name type="scientific">Pauljensenia hongkongensis</name>
    <dbReference type="NCBI Taxonomy" id="178339"/>
    <lineage>
        <taxon>Bacteria</taxon>
        <taxon>Bacillati</taxon>
        <taxon>Actinomycetota</taxon>
        <taxon>Actinomycetes</taxon>
        <taxon>Actinomycetales</taxon>
        <taxon>Actinomycetaceae</taxon>
        <taxon>Pauljensenia</taxon>
    </lineage>
</organism>
<dbReference type="RefSeq" id="WP_009399950.1">
    <property type="nucleotide sequence ID" value="NZ_CP017298.1"/>
</dbReference>
<evidence type="ECO:0000259" key="8">
    <source>
        <dbReference type="Pfam" id="PF00082"/>
    </source>
</evidence>
<evidence type="ECO:0000256" key="7">
    <source>
        <dbReference type="SAM" id="SignalP"/>
    </source>
</evidence>
<keyword evidence="2 5" id="KW-0645">Protease</keyword>
<keyword evidence="10" id="KW-1185">Reference proteome</keyword>
<dbReference type="PANTHER" id="PTHR43806">
    <property type="entry name" value="PEPTIDASE S8"/>
    <property type="match status" value="1"/>
</dbReference>
<evidence type="ECO:0000256" key="3">
    <source>
        <dbReference type="ARBA" id="ARBA00022801"/>
    </source>
</evidence>
<evidence type="ECO:0000256" key="6">
    <source>
        <dbReference type="SAM" id="MobiDB-lite"/>
    </source>
</evidence>
<evidence type="ECO:0000256" key="2">
    <source>
        <dbReference type="ARBA" id="ARBA00022670"/>
    </source>
</evidence>
<feature type="domain" description="Peptidase S8/S53" evidence="8">
    <location>
        <begin position="59"/>
        <end position="298"/>
    </location>
</feature>
<feature type="active site" description="Charge relay system" evidence="5">
    <location>
        <position position="100"/>
    </location>
</feature>
<reference evidence="9 10" key="1">
    <citation type="submission" date="2016-09" db="EMBL/GenBank/DDBJ databases">
        <title>Complete genome sequence of Actinomyces hongkongensis HKU8.</title>
        <authorList>
            <person name="Gao Y.-X."/>
            <person name="Zhou Y.-Y."/>
            <person name="Xie Y."/>
            <person name="Wang M."/>
            <person name="Wang S.-J."/>
            <person name="Shen S.-G."/>
        </authorList>
    </citation>
    <scope>NUCLEOTIDE SEQUENCE [LARGE SCALE GENOMIC DNA]</scope>
    <source>
        <strain evidence="9 10">HKU8</strain>
    </source>
</reference>
<feature type="signal peptide" evidence="7">
    <location>
        <begin position="1"/>
        <end position="29"/>
    </location>
</feature>
<sequence>MRALSRAGRRLRIAVCAAALVAGTGVVGAAPALAVEEITTQDYVSVLGIDKAVARGLTGTGVRIGVIDGPADTGLPELEGANVRVRKMCDFEGSDTHKTHGSAMVSILSARGYGVARGAEVVNYSFPRRWSGKGDDDTVNDTKGCLGIGMEETLDAAVAEGMQIISISMGGGDLSESLRDALVRALAKNVIVVVSTGNEGREDPEDSLASLNGVVGVGSSDNQGLIWRYSNFGKGLTVLAPGENLKVHDFASGEVVSVTGTSVSTPIVAGALAVAMQQWPQAAPNQILQSLVGTATNGRGGFPLLSTGGLDRTDPTGYPDANPLMDKFAGEEPSAASVADYTDGLASRDSFFKADEAYVYRGVDPEVVDKHPGQSALGTSPRYHRQD</sequence>
<dbReference type="GO" id="GO:0006508">
    <property type="term" value="P:proteolysis"/>
    <property type="evidence" value="ECO:0007669"/>
    <property type="project" value="UniProtKB-KW"/>
</dbReference>
<dbReference type="AlphaFoldDB" id="A0A1D8B0I6"/>
<dbReference type="Proteomes" id="UP000095214">
    <property type="component" value="Chromosome"/>
</dbReference>
<dbReference type="PROSITE" id="PS51892">
    <property type="entry name" value="SUBTILASE"/>
    <property type="match status" value="1"/>
</dbReference>
<dbReference type="Gene3D" id="3.40.50.200">
    <property type="entry name" value="Peptidase S8/S53 domain"/>
    <property type="match status" value="1"/>
</dbReference>